<evidence type="ECO:0000259" key="1">
    <source>
        <dbReference type="PROSITE" id="PS50995"/>
    </source>
</evidence>
<keyword evidence="3" id="KW-1185">Reference proteome</keyword>
<evidence type="ECO:0000313" key="3">
    <source>
        <dbReference type="Proteomes" id="UP000291469"/>
    </source>
</evidence>
<dbReference type="SMART" id="SM00347">
    <property type="entry name" value="HTH_MARR"/>
    <property type="match status" value="1"/>
</dbReference>
<dbReference type="GO" id="GO:0006950">
    <property type="term" value="P:response to stress"/>
    <property type="evidence" value="ECO:0007669"/>
    <property type="project" value="TreeGrafter"/>
</dbReference>
<dbReference type="Pfam" id="PF12802">
    <property type="entry name" value="MarR_2"/>
    <property type="match status" value="1"/>
</dbReference>
<dbReference type="PROSITE" id="PS50995">
    <property type="entry name" value="HTH_MARR_2"/>
    <property type="match status" value="1"/>
</dbReference>
<dbReference type="AlphaFoldDB" id="A0A411YGD3"/>
<evidence type="ECO:0000313" key="2">
    <source>
        <dbReference type="EMBL" id="QBI20345.1"/>
    </source>
</evidence>
<dbReference type="KEGG" id="erz:ER308_12735"/>
<dbReference type="InterPro" id="IPR000835">
    <property type="entry name" value="HTH_MarR-typ"/>
</dbReference>
<dbReference type="RefSeq" id="WP_131155342.1">
    <property type="nucleotide sequence ID" value="NZ_CP036402.1"/>
</dbReference>
<organism evidence="2 3">
    <name type="scientific">Egibacter rhizosphaerae</name>
    <dbReference type="NCBI Taxonomy" id="1670831"/>
    <lineage>
        <taxon>Bacteria</taxon>
        <taxon>Bacillati</taxon>
        <taxon>Actinomycetota</taxon>
        <taxon>Nitriliruptoria</taxon>
        <taxon>Egibacterales</taxon>
        <taxon>Egibacteraceae</taxon>
        <taxon>Egibacter</taxon>
    </lineage>
</organism>
<reference evidence="2 3" key="1">
    <citation type="submission" date="2019-01" db="EMBL/GenBank/DDBJ databases">
        <title>Egibacter rhizosphaerae EGI 80759T.</title>
        <authorList>
            <person name="Chen D.-D."/>
            <person name="Tian Y."/>
            <person name="Jiao J.-Y."/>
            <person name="Zhang X.-T."/>
            <person name="Zhang Y.-G."/>
            <person name="Zhang Y."/>
            <person name="Xiao M."/>
            <person name="Shu W.-S."/>
            <person name="Li W.-J."/>
        </authorList>
    </citation>
    <scope>NUCLEOTIDE SEQUENCE [LARGE SCALE GENOMIC DNA]</scope>
    <source>
        <strain evidence="2 3">EGI 80759</strain>
    </source>
</reference>
<dbReference type="Proteomes" id="UP000291469">
    <property type="component" value="Chromosome"/>
</dbReference>
<dbReference type="OrthoDB" id="8635520at2"/>
<accession>A0A411YGD3</accession>
<gene>
    <name evidence="2" type="ORF">ER308_12735</name>
</gene>
<dbReference type="GO" id="GO:0003700">
    <property type="term" value="F:DNA-binding transcription factor activity"/>
    <property type="evidence" value="ECO:0007669"/>
    <property type="project" value="InterPro"/>
</dbReference>
<dbReference type="InterPro" id="IPR036388">
    <property type="entry name" value="WH-like_DNA-bd_sf"/>
</dbReference>
<dbReference type="Gene3D" id="1.10.10.10">
    <property type="entry name" value="Winged helix-like DNA-binding domain superfamily/Winged helix DNA-binding domain"/>
    <property type="match status" value="1"/>
</dbReference>
<sequence length="171" mass="19179">MSLNTTSGTGGVAPRTSEPRWLDDRELAAWRGFVRMQGRLATRLNRELLAAAGLSLADYEVLVHLSEASDGRLRSFQLCELTDWEKSRLSHHLKRMERRGLVSREGCESDRRGDYVVLTAYGRETIEAAAPAHVEHVRRYLIDLLDPQQLDALASITTTVLERLGEPDGHA</sequence>
<dbReference type="SUPFAM" id="SSF46785">
    <property type="entry name" value="Winged helix' DNA-binding domain"/>
    <property type="match status" value="1"/>
</dbReference>
<dbReference type="PANTHER" id="PTHR33164:SF99">
    <property type="entry name" value="MARR FAMILY REGULATORY PROTEIN"/>
    <property type="match status" value="1"/>
</dbReference>
<protein>
    <submittedName>
        <fullName evidence="2">MarR family transcriptional regulator</fullName>
    </submittedName>
</protein>
<dbReference type="InterPro" id="IPR036390">
    <property type="entry name" value="WH_DNA-bd_sf"/>
</dbReference>
<feature type="domain" description="HTH marR-type" evidence="1">
    <location>
        <begin position="26"/>
        <end position="162"/>
    </location>
</feature>
<proteinExistence type="predicted"/>
<name>A0A411YGD3_9ACTN</name>
<dbReference type="PANTHER" id="PTHR33164">
    <property type="entry name" value="TRANSCRIPTIONAL REGULATOR, MARR FAMILY"/>
    <property type="match status" value="1"/>
</dbReference>
<dbReference type="EMBL" id="CP036402">
    <property type="protein sequence ID" value="QBI20345.1"/>
    <property type="molecule type" value="Genomic_DNA"/>
</dbReference>
<dbReference type="InterPro" id="IPR039422">
    <property type="entry name" value="MarR/SlyA-like"/>
</dbReference>